<keyword evidence="2" id="KW-0964">Secreted</keyword>
<feature type="chain" id="PRO_5003258081" evidence="4">
    <location>
        <begin position="22"/>
        <end position="183"/>
    </location>
</feature>
<name>F0V4C5_MYTGA</name>
<dbReference type="PRINTS" id="PR00007">
    <property type="entry name" value="COMPLEMNTC1Q"/>
</dbReference>
<dbReference type="SMART" id="SM00110">
    <property type="entry name" value="C1Q"/>
    <property type="match status" value="1"/>
</dbReference>
<sequence length="183" mass="19841">MKMICCIPVLALILFGEMVEGTCNSNLGSSLLGDLIGMVLKLKGSDNGCCCLNKKTTPAFSAILTKVQSLGVKDTIKFDKVVTNIQNGYNPSSGIFTAPMAGVYQLSTTVMSHKGQKLVVHLWYNDVKMSGGWGLGNQHVQATINMVLELQKGDQVTIKSRESNNVYSDDDNYTCFSGYLIAQ</sequence>
<dbReference type="PANTHER" id="PTHR22923">
    <property type="entry name" value="CEREBELLIN-RELATED"/>
    <property type="match status" value="1"/>
</dbReference>
<dbReference type="PROSITE" id="PS50871">
    <property type="entry name" value="C1Q"/>
    <property type="match status" value="1"/>
</dbReference>
<dbReference type="InterPro" id="IPR050822">
    <property type="entry name" value="Cerebellin_Synaptic_Org"/>
</dbReference>
<accession>F0V4C5</accession>
<protein>
    <submittedName>
        <fullName evidence="6">Putative C1q domain containing protein MgC1q88</fullName>
    </submittedName>
</protein>
<dbReference type="InterPro" id="IPR008983">
    <property type="entry name" value="Tumour_necrosis_fac-like_dom"/>
</dbReference>
<dbReference type="GO" id="GO:0005576">
    <property type="term" value="C:extracellular region"/>
    <property type="evidence" value="ECO:0007669"/>
    <property type="project" value="UniProtKB-SubCell"/>
</dbReference>
<feature type="signal peptide" evidence="4">
    <location>
        <begin position="1"/>
        <end position="21"/>
    </location>
</feature>
<gene>
    <name evidence="6" type="primary">MgC1q88</name>
</gene>
<dbReference type="Pfam" id="PF00386">
    <property type="entry name" value="C1q"/>
    <property type="match status" value="1"/>
</dbReference>
<evidence type="ECO:0000256" key="3">
    <source>
        <dbReference type="ARBA" id="ARBA00022729"/>
    </source>
</evidence>
<dbReference type="SUPFAM" id="SSF49842">
    <property type="entry name" value="TNF-like"/>
    <property type="match status" value="1"/>
</dbReference>
<evidence type="ECO:0000256" key="2">
    <source>
        <dbReference type="ARBA" id="ARBA00022525"/>
    </source>
</evidence>
<dbReference type="PANTHER" id="PTHR22923:SF116">
    <property type="entry name" value="C1Q DOMAIN-CONTAINING PROTEIN"/>
    <property type="match status" value="1"/>
</dbReference>
<evidence type="ECO:0000259" key="5">
    <source>
        <dbReference type="PROSITE" id="PS50871"/>
    </source>
</evidence>
<feature type="domain" description="C1q" evidence="5">
    <location>
        <begin position="53"/>
        <end position="183"/>
    </location>
</feature>
<evidence type="ECO:0000256" key="1">
    <source>
        <dbReference type="ARBA" id="ARBA00004613"/>
    </source>
</evidence>
<comment type="subcellular location">
    <subcellularLocation>
        <location evidence="1">Secreted</location>
    </subcellularLocation>
</comment>
<dbReference type="Gene3D" id="2.60.120.40">
    <property type="match status" value="1"/>
</dbReference>
<evidence type="ECO:0000256" key="4">
    <source>
        <dbReference type="SAM" id="SignalP"/>
    </source>
</evidence>
<reference evidence="6" key="1">
    <citation type="journal article" date="2011" name="Dev. Comp. Immunol.">
        <title>The C1q domain containing proteins of the Mediterranean mussel Mytilus galloprovincialis: A widespread and diverse family of immune-related molecules.</title>
        <authorList>
            <person name="Gerdol M."/>
            <person name="Manfrin C."/>
            <person name="De Moro G."/>
            <person name="Figueras A."/>
            <person name="Novoa B."/>
            <person name="Venier P."/>
            <person name="Pallavicini A."/>
        </authorList>
    </citation>
    <scope>NUCLEOTIDE SEQUENCE</scope>
</reference>
<dbReference type="EMBL" id="FR715667">
    <property type="protein sequence ID" value="CBX41737.1"/>
    <property type="molecule type" value="mRNA"/>
</dbReference>
<organism evidence="6">
    <name type="scientific">Mytilus galloprovincialis</name>
    <name type="common">Mediterranean mussel</name>
    <dbReference type="NCBI Taxonomy" id="29158"/>
    <lineage>
        <taxon>Eukaryota</taxon>
        <taxon>Metazoa</taxon>
        <taxon>Spiralia</taxon>
        <taxon>Lophotrochozoa</taxon>
        <taxon>Mollusca</taxon>
        <taxon>Bivalvia</taxon>
        <taxon>Autobranchia</taxon>
        <taxon>Pteriomorphia</taxon>
        <taxon>Mytilida</taxon>
        <taxon>Mytiloidea</taxon>
        <taxon>Mytilidae</taxon>
        <taxon>Mytilinae</taxon>
        <taxon>Mytilus</taxon>
    </lineage>
</organism>
<dbReference type="InterPro" id="IPR001073">
    <property type="entry name" value="C1q_dom"/>
</dbReference>
<proteinExistence type="evidence at transcript level"/>
<dbReference type="AlphaFoldDB" id="F0V4C5"/>
<evidence type="ECO:0000313" key="6">
    <source>
        <dbReference type="EMBL" id="CBX41737.1"/>
    </source>
</evidence>
<keyword evidence="3 4" id="KW-0732">Signal</keyword>
<dbReference type="SMR" id="F0V4C5"/>